<proteinExistence type="predicted"/>
<dbReference type="Pfam" id="PF06585">
    <property type="entry name" value="JHBP"/>
    <property type="match status" value="1"/>
</dbReference>
<organism evidence="2 3">
    <name type="scientific">Chrysodeixis includens</name>
    <name type="common">Soybean looper</name>
    <name type="synonym">Pseudoplusia includens</name>
    <dbReference type="NCBI Taxonomy" id="689277"/>
    <lineage>
        <taxon>Eukaryota</taxon>
        <taxon>Metazoa</taxon>
        <taxon>Ecdysozoa</taxon>
        <taxon>Arthropoda</taxon>
        <taxon>Hexapoda</taxon>
        <taxon>Insecta</taxon>
        <taxon>Pterygota</taxon>
        <taxon>Neoptera</taxon>
        <taxon>Endopterygota</taxon>
        <taxon>Lepidoptera</taxon>
        <taxon>Glossata</taxon>
        <taxon>Ditrysia</taxon>
        <taxon>Noctuoidea</taxon>
        <taxon>Noctuidae</taxon>
        <taxon>Plusiinae</taxon>
        <taxon>Chrysodeixis</taxon>
    </lineage>
</organism>
<dbReference type="Gene3D" id="3.15.10.30">
    <property type="entry name" value="Haemolymph juvenile hormone binding protein"/>
    <property type="match status" value="1"/>
</dbReference>
<feature type="signal peptide" evidence="1">
    <location>
        <begin position="1"/>
        <end position="20"/>
    </location>
</feature>
<dbReference type="InterPro" id="IPR010562">
    <property type="entry name" value="Haemolymph_juvenile_hormone-bd"/>
</dbReference>
<evidence type="ECO:0000256" key="1">
    <source>
        <dbReference type="SAM" id="SignalP"/>
    </source>
</evidence>
<dbReference type="OrthoDB" id="6853364at2759"/>
<dbReference type="GO" id="GO:0005615">
    <property type="term" value="C:extracellular space"/>
    <property type="evidence" value="ECO:0007669"/>
    <property type="project" value="TreeGrafter"/>
</dbReference>
<dbReference type="PANTHER" id="PTHR11008">
    <property type="entry name" value="PROTEIN TAKEOUT-LIKE PROTEIN"/>
    <property type="match status" value="1"/>
</dbReference>
<dbReference type="InterPro" id="IPR038606">
    <property type="entry name" value="To_sf"/>
</dbReference>
<dbReference type="PANTHER" id="PTHR11008:SF41">
    <property type="entry name" value="RE70318P"/>
    <property type="match status" value="1"/>
</dbReference>
<evidence type="ECO:0008006" key="4">
    <source>
        <dbReference type="Google" id="ProtNLM"/>
    </source>
</evidence>
<evidence type="ECO:0000313" key="2">
    <source>
        <dbReference type="EMBL" id="CAH0586865.1"/>
    </source>
</evidence>
<feature type="chain" id="PRO_5040225676" description="Odorant binding protein" evidence="1">
    <location>
        <begin position="21"/>
        <end position="243"/>
    </location>
</feature>
<reference evidence="2" key="1">
    <citation type="submission" date="2021-12" db="EMBL/GenBank/DDBJ databases">
        <authorList>
            <person name="King R."/>
        </authorList>
    </citation>
    <scope>NUCLEOTIDE SEQUENCE</scope>
</reference>
<keyword evidence="1" id="KW-0732">Signal</keyword>
<dbReference type="Proteomes" id="UP001154114">
    <property type="component" value="Chromosome 15"/>
</dbReference>
<dbReference type="AlphaFoldDB" id="A0A9P0BMT0"/>
<accession>A0A9P0BMT0</accession>
<keyword evidence="3" id="KW-1185">Reference proteome</keyword>
<protein>
    <recommendedName>
        <fullName evidence="4">Odorant binding protein</fullName>
    </recommendedName>
</protein>
<dbReference type="EMBL" id="LR824018">
    <property type="protein sequence ID" value="CAH0586865.1"/>
    <property type="molecule type" value="Genomic_DNA"/>
</dbReference>
<evidence type="ECO:0000313" key="3">
    <source>
        <dbReference type="Proteomes" id="UP001154114"/>
    </source>
</evidence>
<gene>
    <name evidence="2" type="ORF">CINC_LOCUS3366</name>
</gene>
<dbReference type="SMART" id="SM00700">
    <property type="entry name" value="JHBP"/>
    <property type="match status" value="1"/>
</dbReference>
<sequence>MKMVPKIFIIASALIHFCSGASAPFITPCLSNDAECAKQNAVGAIPIFAAGIPDLGVEQLDPVFFKHVDSSSPNLKFILKDITVTGLKTCKPNKIQRDVPNNKIYLQLSCVVSLDGEYELNGQVLILKIGGSGKIHVLLRKLVIDVDLDVAEKVGKDGEKYLRIKKFKHSYELKEKSDVVFEGLFADNDVLSKAADDLIKNNGNDVVNEIGGPMFQTTITKVTQNINNFFGKVPLSQLSLDGI</sequence>
<name>A0A9P0BMT0_CHRIL</name>